<evidence type="ECO:0000313" key="3">
    <source>
        <dbReference type="Proteomes" id="UP001195769"/>
    </source>
</evidence>
<proteinExistence type="predicted"/>
<name>A0AAD4DVJ5_9AGAM</name>
<reference evidence="2" key="1">
    <citation type="journal article" date="2020" name="New Phytol.">
        <title>Comparative genomics reveals dynamic genome evolution in host specialist ectomycorrhizal fungi.</title>
        <authorList>
            <person name="Lofgren L.A."/>
            <person name="Nguyen N.H."/>
            <person name="Vilgalys R."/>
            <person name="Ruytinx J."/>
            <person name="Liao H.L."/>
            <person name="Branco S."/>
            <person name="Kuo A."/>
            <person name="LaButti K."/>
            <person name="Lipzen A."/>
            <person name="Andreopoulos W."/>
            <person name="Pangilinan J."/>
            <person name="Riley R."/>
            <person name="Hundley H."/>
            <person name="Na H."/>
            <person name="Barry K."/>
            <person name="Grigoriev I.V."/>
            <person name="Stajich J.E."/>
            <person name="Kennedy P.G."/>
        </authorList>
    </citation>
    <scope>NUCLEOTIDE SEQUENCE</scope>
    <source>
        <strain evidence="2">FC203</strain>
    </source>
</reference>
<evidence type="ECO:0000313" key="2">
    <source>
        <dbReference type="EMBL" id="KAG1894620.1"/>
    </source>
</evidence>
<keyword evidence="3" id="KW-1185">Reference proteome</keyword>
<feature type="region of interest" description="Disordered" evidence="1">
    <location>
        <begin position="124"/>
        <end position="143"/>
    </location>
</feature>
<accession>A0AAD4DVJ5</accession>
<sequence length="143" mass="16094">MSRILQLIYRWKEGICVEKSWKEDNPRFTDVHGEASHHPNKQDALSSSIVRDLWIPQVYGNCQICYANTVAEQPFCDLPFDMEDEMFDYDLVDLTSSQSRSHSGTGAGFGFSSYGYVNALPIVNDPSQPQSNPVEPAPSPYTL</sequence>
<dbReference type="GeneID" id="64662346"/>
<dbReference type="AlphaFoldDB" id="A0AAD4DVJ5"/>
<comment type="caution">
    <text evidence="2">The sequence shown here is derived from an EMBL/GenBank/DDBJ whole genome shotgun (WGS) entry which is preliminary data.</text>
</comment>
<dbReference type="EMBL" id="JABBWK010000077">
    <property type="protein sequence ID" value="KAG1894620.1"/>
    <property type="molecule type" value="Genomic_DNA"/>
</dbReference>
<organism evidence="2 3">
    <name type="scientific">Suillus fuscotomentosus</name>
    <dbReference type="NCBI Taxonomy" id="1912939"/>
    <lineage>
        <taxon>Eukaryota</taxon>
        <taxon>Fungi</taxon>
        <taxon>Dikarya</taxon>
        <taxon>Basidiomycota</taxon>
        <taxon>Agaricomycotina</taxon>
        <taxon>Agaricomycetes</taxon>
        <taxon>Agaricomycetidae</taxon>
        <taxon>Boletales</taxon>
        <taxon>Suillineae</taxon>
        <taxon>Suillaceae</taxon>
        <taxon>Suillus</taxon>
    </lineage>
</organism>
<gene>
    <name evidence="2" type="ORF">F5891DRAFT_1195061</name>
</gene>
<evidence type="ECO:0000256" key="1">
    <source>
        <dbReference type="SAM" id="MobiDB-lite"/>
    </source>
</evidence>
<dbReference type="RefSeq" id="XP_041220196.1">
    <property type="nucleotide sequence ID" value="XM_041368048.1"/>
</dbReference>
<dbReference type="Proteomes" id="UP001195769">
    <property type="component" value="Unassembled WGS sequence"/>
</dbReference>
<protein>
    <submittedName>
        <fullName evidence="2">Uncharacterized protein</fullName>
    </submittedName>
</protein>